<keyword evidence="3" id="KW-1185">Reference proteome</keyword>
<keyword evidence="1" id="KW-0732">Signal</keyword>
<protein>
    <submittedName>
        <fullName evidence="2">SusD/RagB family nutrient-binding outer membrane lipoprotein</fullName>
    </submittedName>
</protein>
<sequence length="522" mass="58549">MTINRYIFASLALGLTLTACEQPFDALEKDPNRPTNAPASLVFNGVVNDMYEDVTGGPWGPEQRWNQFYASNYNYYATNDYAWTTTGLQFTTLKNVVKMEEEAKRAGLPDVNPYSALGKFFRAYFYVNMTQRVGDLPLTDALKGLDNLTPTYNSQKDVYVQALQWLDQANDDLAALIAKNDNNLQGDIYLSNTLGKWQKVVNTYKVRVLISLSLKENDADLKVKQRFAEVLSNPTKYPLMASADDNLQYIYNSSFNKYTRNPDNFGQNATRENMAATYLGTLTSLKDPRTFIVAEPASAKVAAGVKPTDFAAFVGASSGEDLADMSSKANRGEYSFQNRRRYYSTYTAEPYILIGYPELQFNLAEGISRGWASGNAEEYYRKGIQASWAFYGLKDGSNDVYFSADGGYRNFNTYQVNVSFADYYAQPAVKYAGNNADGQKQILTQKYLAFAQNSGMEAWYNQRRTGVPTFLLGPGTGNSGRIPKRWQYPTTENSYNKANYSAALTTQYGGSDDINAMMWLLK</sequence>
<dbReference type="InterPro" id="IPR011990">
    <property type="entry name" value="TPR-like_helical_dom_sf"/>
</dbReference>
<dbReference type="SUPFAM" id="SSF48452">
    <property type="entry name" value="TPR-like"/>
    <property type="match status" value="1"/>
</dbReference>
<dbReference type="PROSITE" id="PS51257">
    <property type="entry name" value="PROKAR_LIPOPROTEIN"/>
    <property type="match status" value="1"/>
</dbReference>
<dbReference type="AlphaFoldDB" id="A0A418M3T5"/>
<dbReference type="Gene3D" id="1.25.40.390">
    <property type="match status" value="1"/>
</dbReference>
<keyword evidence="2" id="KW-0449">Lipoprotein</keyword>
<comment type="caution">
    <text evidence="2">The sequence shown here is derived from an EMBL/GenBank/DDBJ whole genome shotgun (WGS) entry which is preliminary data.</text>
</comment>
<evidence type="ECO:0000313" key="3">
    <source>
        <dbReference type="Proteomes" id="UP000283523"/>
    </source>
</evidence>
<dbReference type="InterPro" id="IPR041662">
    <property type="entry name" value="SusD-like_2"/>
</dbReference>
<feature type="signal peptide" evidence="1">
    <location>
        <begin position="1"/>
        <end position="21"/>
    </location>
</feature>
<dbReference type="Proteomes" id="UP000283523">
    <property type="component" value="Unassembled WGS sequence"/>
</dbReference>
<evidence type="ECO:0000313" key="2">
    <source>
        <dbReference type="EMBL" id="RIV20486.1"/>
    </source>
</evidence>
<proteinExistence type="predicted"/>
<dbReference type="EMBL" id="QXED01000006">
    <property type="protein sequence ID" value="RIV20486.1"/>
    <property type="molecule type" value="Genomic_DNA"/>
</dbReference>
<accession>A0A418M3T5</accession>
<gene>
    <name evidence="2" type="ORF">DYU11_20790</name>
</gene>
<feature type="chain" id="PRO_5019142951" evidence="1">
    <location>
        <begin position="22"/>
        <end position="522"/>
    </location>
</feature>
<organism evidence="2 3">
    <name type="scientific">Fibrisoma montanum</name>
    <dbReference type="NCBI Taxonomy" id="2305895"/>
    <lineage>
        <taxon>Bacteria</taxon>
        <taxon>Pseudomonadati</taxon>
        <taxon>Bacteroidota</taxon>
        <taxon>Cytophagia</taxon>
        <taxon>Cytophagales</taxon>
        <taxon>Spirosomataceae</taxon>
        <taxon>Fibrisoma</taxon>
    </lineage>
</organism>
<dbReference type="OrthoDB" id="843771at2"/>
<dbReference type="RefSeq" id="WP_119669654.1">
    <property type="nucleotide sequence ID" value="NZ_QXED01000006.1"/>
</dbReference>
<name>A0A418M3T5_9BACT</name>
<dbReference type="Pfam" id="PF12771">
    <property type="entry name" value="SusD-like_2"/>
    <property type="match status" value="1"/>
</dbReference>
<evidence type="ECO:0000256" key="1">
    <source>
        <dbReference type="SAM" id="SignalP"/>
    </source>
</evidence>
<reference evidence="2 3" key="1">
    <citation type="submission" date="2018-08" db="EMBL/GenBank/DDBJ databases">
        <title>Fibrisoma montanum sp. nov., isolated from Danxia mountain soil.</title>
        <authorList>
            <person name="Huang Y."/>
        </authorList>
    </citation>
    <scope>NUCLEOTIDE SEQUENCE [LARGE SCALE GENOMIC DNA]</scope>
    <source>
        <strain evidence="2 3">HYT19</strain>
    </source>
</reference>